<dbReference type="InterPro" id="IPR020449">
    <property type="entry name" value="Tscrpt_reg_AraC-type_HTH"/>
</dbReference>
<keyword evidence="1" id="KW-0805">Transcription regulation</keyword>
<dbReference type="RefSeq" id="WP_274051645.1">
    <property type="nucleotide sequence ID" value="NZ_CP059693.1"/>
</dbReference>
<keyword evidence="6" id="KW-1185">Reference proteome</keyword>
<evidence type="ECO:0000256" key="2">
    <source>
        <dbReference type="ARBA" id="ARBA00023125"/>
    </source>
</evidence>
<keyword evidence="3" id="KW-0804">Transcription</keyword>
<organism evidence="5 6">
    <name type="scientific">Thalassomonas haliotis</name>
    <dbReference type="NCBI Taxonomy" id="485448"/>
    <lineage>
        <taxon>Bacteria</taxon>
        <taxon>Pseudomonadati</taxon>
        <taxon>Pseudomonadota</taxon>
        <taxon>Gammaproteobacteria</taxon>
        <taxon>Alteromonadales</taxon>
        <taxon>Colwelliaceae</taxon>
        <taxon>Thalassomonas</taxon>
    </lineage>
</organism>
<feature type="domain" description="HTH araC/xylS-type" evidence="4">
    <location>
        <begin position="53"/>
        <end position="98"/>
    </location>
</feature>
<reference evidence="5 6" key="1">
    <citation type="journal article" date="2022" name="Mar. Drugs">
        <title>Bioassay-Guided Fractionation Leads to the Detection of Cholic Acid Generated by the Rare Thalassomonas sp.</title>
        <authorList>
            <person name="Pheiffer F."/>
            <person name="Schneider Y.K."/>
            <person name="Hansen E.H."/>
            <person name="Andersen J.H."/>
            <person name="Isaksson J."/>
            <person name="Busche T."/>
            <person name="R C."/>
            <person name="Kalinowski J."/>
            <person name="Zyl L.V."/>
            <person name="Trindade M."/>
        </authorList>
    </citation>
    <scope>NUCLEOTIDE SEQUENCE [LARGE SCALE GENOMIC DNA]</scope>
    <source>
        <strain evidence="5 6">A5K-61T</strain>
    </source>
</reference>
<dbReference type="PRINTS" id="PR00032">
    <property type="entry name" value="HTHARAC"/>
</dbReference>
<evidence type="ECO:0000313" key="5">
    <source>
        <dbReference type="EMBL" id="WDE11481.1"/>
    </source>
</evidence>
<evidence type="ECO:0000313" key="6">
    <source>
        <dbReference type="Proteomes" id="UP001215231"/>
    </source>
</evidence>
<dbReference type="InterPro" id="IPR009057">
    <property type="entry name" value="Homeodomain-like_sf"/>
</dbReference>
<dbReference type="PROSITE" id="PS01124">
    <property type="entry name" value="HTH_ARAC_FAMILY_2"/>
    <property type="match status" value="1"/>
</dbReference>
<dbReference type="EMBL" id="CP059693">
    <property type="protein sequence ID" value="WDE11481.1"/>
    <property type="molecule type" value="Genomic_DNA"/>
</dbReference>
<sequence>MKEIKIFERLLPVSRQKSGRVVVLHDIFITPTETKTAKKTIFGQSATAPDSRLYNTAKSPPGTSIIEIAGKLGFADQSHFHRHFQKRIALPPKQYQKLFNPV</sequence>
<proteinExistence type="predicted"/>
<dbReference type="Gene3D" id="1.10.10.60">
    <property type="entry name" value="Homeodomain-like"/>
    <property type="match status" value="1"/>
</dbReference>
<dbReference type="Pfam" id="PF12833">
    <property type="entry name" value="HTH_18"/>
    <property type="match status" value="1"/>
</dbReference>
<dbReference type="SUPFAM" id="SSF46689">
    <property type="entry name" value="Homeodomain-like"/>
    <property type="match status" value="1"/>
</dbReference>
<evidence type="ECO:0000256" key="1">
    <source>
        <dbReference type="ARBA" id="ARBA00023015"/>
    </source>
</evidence>
<dbReference type="Proteomes" id="UP001215231">
    <property type="component" value="Chromosome"/>
</dbReference>
<dbReference type="InterPro" id="IPR018060">
    <property type="entry name" value="HTH_AraC"/>
</dbReference>
<accession>A0ABY7VDR4</accession>
<gene>
    <name evidence="5" type="ORF">H3N35_25255</name>
</gene>
<protein>
    <submittedName>
        <fullName evidence="5">AraC family transcriptional regulator</fullName>
    </submittedName>
</protein>
<keyword evidence="2" id="KW-0238">DNA-binding</keyword>
<name>A0ABY7VDR4_9GAMM</name>
<evidence type="ECO:0000256" key="3">
    <source>
        <dbReference type="ARBA" id="ARBA00023163"/>
    </source>
</evidence>
<evidence type="ECO:0000259" key="4">
    <source>
        <dbReference type="PROSITE" id="PS01124"/>
    </source>
</evidence>